<organism evidence="1 2">
    <name type="scientific">Massilia terrae</name>
    <dbReference type="NCBI Taxonomy" id="1811224"/>
    <lineage>
        <taxon>Bacteria</taxon>
        <taxon>Pseudomonadati</taxon>
        <taxon>Pseudomonadota</taxon>
        <taxon>Betaproteobacteria</taxon>
        <taxon>Burkholderiales</taxon>
        <taxon>Oxalobacteraceae</taxon>
        <taxon>Telluria group</taxon>
        <taxon>Massilia</taxon>
    </lineage>
</organism>
<evidence type="ECO:0000313" key="1">
    <source>
        <dbReference type="EMBL" id="MCS0658165.1"/>
    </source>
</evidence>
<proteinExistence type="predicted"/>
<evidence type="ECO:0000313" key="2">
    <source>
        <dbReference type="Proteomes" id="UP001204621"/>
    </source>
</evidence>
<reference evidence="1 2" key="1">
    <citation type="submission" date="2022-08" db="EMBL/GenBank/DDBJ databases">
        <title>Reclassification of Massilia species as members of the genera Telluria, Duganella, Pseudoduganella, Mokoshia gen. nov. and Zemynaea gen. nov. using orthogonal and non-orthogonal genome-based approaches.</title>
        <authorList>
            <person name="Bowman J.P."/>
        </authorList>
    </citation>
    <scope>NUCLEOTIDE SEQUENCE [LARGE SCALE GENOMIC DNA]</scope>
    <source>
        <strain evidence="1 2">JCM 31606</strain>
    </source>
</reference>
<keyword evidence="2" id="KW-1185">Reference proteome</keyword>
<dbReference type="Proteomes" id="UP001204621">
    <property type="component" value="Unassembled WGS sequence"/>
</dbReference>
<accession>A0ABT2CWJ1</accession>
<comment type="caution">
    <text evidence="1">The sequence shown here is derived from an EMBL/GenBank/DDBJ whole genome shotgun (WGS) entry which is preliminary data.</text>
</comment>
<protein>
    <submittedName>
        <fullName evidence="1">Uncharacterized protein</fullName>
    </submittedName>
</protein>
<sequence length="54" mass="6132">MYLPAEEKSGLERRPPAAERCAFSMKILNPVEGSIIPQQEVGPYWCWVDIPKIS</sequence>
<dbReference type="EMBL" id="JANUGU010000002">
    <property type="protein sequence ID" value="MCS0658165.1"/>
    <property type="molecule type" value="Genomic_DNA"/>
</dbReference>
<gene>
    <name evidence="1" type="ORF">NX778_08820</name>
</gene>
<dbReference type="RefSeq" id="WP_258811353.1">
    <property type="nucleotide sequence ID" value="NZ_JANUGU010000002.1"/>
</dbReference>
<name>A0ABT2CWJ1_9BURK</name>